<dbReference type="AlphaFoldDB" id="A0A249MS00"/>
<evidence type="ECO:0000313" key="2">
    <source>
        <dbReference type="EMBL" id="ASY44131.1"/>
    </source>
</evidence>
<organism evidence="2 3">
    <name type="scientific">Sphingobium xenophagum</name>
    <dbReference type="NCBI Taxonomy" id="121428"/>
    <lineage>
        <taxon>Bacteria</taxon>
        <taxon>Pseudomonadati</taxon>
        <taxon>Pseudomonadota</taxon>
        <taxon>Alphaproteobacteria</taxon>
        <taxon>Sphingomonadales</taxon>
        <taxon>Sphingomonadaceae</taxon>
        <taxon>Sphingobium</taxon>
    </lineage>
</organism>
<dbReference type="PROSITE" id="PS00197">
    <property type="entry name" value="2FE2S_FER_1"/>
    <property type="match status" value="1"/>
</dbReference>
<dbReference type="SUPFAM" id="SSF54292">
    <property type="entry name" value="2Fe-2S ferredoxin-like"/>
    <property type="match status" value="1"/>
</dbReference>
<accession>A0A249MS00</accession>
<sequence length="134" mass="14284">MQGEATDVTDLQSNTAPGRTHFIVSAVVEEFIISIPSLDARFTCRSDQTILKAMIGQGLKPLAIGCRNGGCGVCRIRIQSGDHHSLPMSRSRVSTADEAAGIRLACRVYPASDLLIEPMPLTSLSLGKSQCRAA</sequence>
<reference evidence="2 3" key="1">
    <citation type="submission" date="2017-08" db="EMBL/GenBank/DDBJ databases">
        <title>Whole Genome Sequence of Sphingobium hydrophobicum C1: Insights into Adaption to the Electronic-waste Contaminated Sediment.</title>
        <authorList>
            <person name="Song D."/>
            <person name="Chen X."/>
            <person name="Xu M."/>
        </authorList>
    </citation>
    <scope>NUCLEOTIDE SEQUENCE [LARGE SCALE GENOMIC DNA]</scope>
    <source>
        <strain evidence="2 3">C1</strain>
    </source>
</reference>
<proteinExistence type="predicted"/>
<dbReference type="InterPro" id="IPR006058">
    <property type="entry name" value="2Fe2S_fd_BS"/>
</dbReference>
<evidence type="ECO:0000313" key="3">
    <source>
        <dbReference type="Proteomes" id="UP000217141"/>
    </source>
</evidence>
<dbReference type="InterPro" id="IPR036010">
    <property type="entry name" value="2Fe-2S_ferredoxin-like_sf"/>
</dbReference>
<gene>
    <name evidence="2" type="ORF">CJD35_06475</name>
</gene>
<dbReference type="PROSITE" id="PS51085">
    <property type="entry name" value="2FE2S_FER_2"/>
    <property type="match status" value="1"/>
</dbReference>
<dbReference type="InterPro" id="IPR001041">
    <property type="entry name" value="2Fe-2S_ferredoxin-type"/>
</dbReference>
<dbReference type="CDD" id="cd00207">
    <property type="entry name" value="fer2"/>
    <property type="match status" value="1"/>
</dbReference>
<name>A0A249MS00_SPHXE</name>
<feature type="domain" description="2Fe-2S ferredoxin-type" evidence="1">
    <location>
        <begin position="29"/>
        <end position="122"/>
    </location>
</feature>
<dbReference type="Pfam" id="PF00111">
    <property type="entry name" value="Fer2"/>
    <property type="match status" value="1"/>
</dbReference>
<dbReference type="Gene3D" id="3.10.20.30">
    <property type="match status" value="1"/>
</dbReference>
<dbReference type="Proteomes" id="UP000217141">
    <property type="component" value="Chromosome I"/>
</dbReference>
<dbReference type="EMBL" id="CP022745">
    <property type="protein sequence ID" value="ASY44131.1"/>
    <property type="molecule type" value="Genomic_DNA"/>
</dbReference>
<protein>
    <recommendedName>
        <fullName evidence="1">2Fe-2S ferredoxin-type domain-containing protein</fullName>
    </recommendedName>
</protein>
<dbReference type="InterPro" id="IPR012675">
    <property type="entry name" value="Beta-grasp_dom_sf"/>
</dbReference>
<dbReference type="GO" id="GO:0051537">
    <property type="term" value="F:2 iron, 2 sulfur cluster binding"/>
    <property type="evidence" value="ECO:0007669"/>
    <property type="project" value="InterPro"/>
</dbReference>
<dbReference type="KEGG" id="shyd:CJD35_06475"/>
<evidence type="ECO:0000259" key="1">
    <source>
        <dbReference type="PROSITE" id="PS51085"/>
    </source>
</evidence>